<evidence type="ECO:0000313" key="4">
    <source>
        <dbReference type="Proteomes" id="UP000694941"/>
    </source>
</evidence>
<feature type="non-terminal residue" evidence="5">
    <location>
        <position position="113"/>
    </location>
</feature>
<proteinExistence type="predicted"/>
<evidence type="ECO:0000256" key="1">
    <source>
        <dbReference type="SAM" id="MobiDB-lite"/>
    </source>
</evidence>
<gene>
    <name evidence="5" type="primary">LOC111087943</name>
</gene>
<organism evidence="4 5">
    <name type="scientific">Limulus polyphemus</name>
    <name type="common">Atlantic horseshoe crab</name>
    <dbReference type="NCBI Taxonomy" id="6850"/>
    <lineage>
        <taxon>Eukaryota</taxon>
        <taxon>Metazoa</taxon>
        <taxon>Ecdysozoa</taxon>
        <taxon>Arthropoda</taxon>
        <taxon>Chelicerata</taxon>
        <taxon>Merostomata</taxon>
        <taxon>Xiphosura</taxon>
        <taxon>Limulidae</taxon>
        <taxon>Limulus</taxon>
    </lineage>
</organism>
<feature type="region of interest" description="Disordered" evidence="1">
    <location>
        <begin position="94"/>
        <end position="113"/>
    </location>
</feature>
<dbReference type="Gene3D" id="2.60.120.200">
    <property type="match status" value="1"/>
</dbReference>
<dbReference type="PROSITE" id="PS50060">
    <property type="entry name" value="MAM_2"/>
    <property type="match status" value="1"/>
</dbReference>
<reference evidence="5" key="1">
    <citation type="submission" date="2025-08" db="UniProtKB">
        <authorList>
            <consortium name="RefSeq"/>
        </authorList>
    </citation>
    <scope>IDENTIFICATION</scope>
    <source>
        <tissue evidence="5">Muscle</tissue>
    </source>
</reference>
<dbReference type="RefSeq" id="XP_022252135.1">
    <property type="nucleotide sequence ID" value="XM_022396427.1"/>
</dbReference>
<sequence length="113" mass="12544">MLYCTLQVAMLSTCFVFFVATAHGALIVDYHAPGDDDKLDRNRRQQLDMENDFIPEPSGLPEFCDFGEGRLLKLCTWSNPPNVPSNLLWKTGRGSTSNWLGGPRTDHTGANAN</sequence>
<protein>
    <submittedName>
        <fullName evidence="5">Uncharacterized protein LOC111087943</fullName>
    </submittedName>
</protein>
<name>A0ABM1T8C9_LIMPO</name>
<feature type="chain" id="PRO_5046372573" evidence="2">
    <location>
        <begin position="25"/>
        <end position="113"/>
    </location>
</feature>
<feature type="domain" description="MAM" evidence="3">
    <location>
        <begin position="62"/>
        <end position="113"/>
    </location>
</feature>
<dbReference type="InterPro" id="IPR000998">
    <property type="entry name" value="MAM_dom"/>
</dbReference>
<evidence type="ECO:0000259" key="3">
    <source>
        <dbReference type="PROSITE" id="PS50060"/>
    </source>
</evidence>
<evidence type="ECO:0000313" key="5">
    <source>
        <dbReference type="RefSeq" id="XP_022252135.1"/>
    </source>
</evidence>
<dbReference type="Proteomes" id="UP000694941">
    <property type="component" value="Unplaced"/>
</dbReference>
<evidence type="ECO:0000256" key="2">
    <source>
        <dbReference type="SAM" id="SignalP"/>
    </source>
</evidence>
<keyword evidence="2" id="KW-0732">Signal</keyword>
<feature type="signal peptide" evidence="2">
    <location>
        <begin position="1"/>
        <end position="24"/>
    </location>
</feature>
<keyword evidence="4" id="KW-1185">Reference proteome</keyword>
<dbReference type="GeneID" id="111087943"/>
<accession>A0ABM1T8C9</accession>